<evidence type="ECO:0000313" key="2">
    <source>
        <dbReference type="Proteomes" id="UP001205740"/>
    </source>
</evidence>
<protein>
    <submittedName>
        <fullName evidence="1">Uncharacterized protein</fullName>
    </submittedName>
</protein>
<reference evidence="1 2" key="1">
    <citation type="submission" date="2022-06" db="EMBL/GenBank/DDBJ databases">
        <title>Genomic Encyclopedia of Archaeal and Bacterial Type Strains, Phase II (KMG-II): from individual species to whole genera.</title>
        <authorList>
            <person name="Goeker M."/>
        </authorList>
    </citation>
    <scope>NUCLEOTIDE SEQUENCE [LARGE SCALE GENOMIC DNA]</scope>
    <source>
        <strain evidence="1 2">DSM 45037</strain>
    </source>
</reference>
<dbReference type="EMBL" id="JAMTCG010000001">
    <property type="protein sequence ID" value="MCP2159122.1"/>
    <property type="molecule type" value="Genomic_DNA"/>
</dbReference>
<proteinExistence type="predicted"/>
<organism evidence="1 2">
    <name type="scientific">Williamsia serinedens</name>
    <dbReference type="NCBI Taxonomy" id="391736"/>
    <lineage>
        <taxon>Bacteria</taxon>
        <taxon>Bacillati</taxon>
        <taxon>Actinomycetota</taxon>
        <taxon>Actinomycetes</taxon>
        <taxon>Mycobacteriales</taxon>
        <taxon>Nocardiaceae</taxon>
        <taxon>Williamsia</taxon>
    </lineage>
</organism>
<name>A0ABT1GVW2_9NOCA</name>
<keyword evidence="2" id="KW-1185">Reference proteome</keyword>
<accession>A0ABT1GVW2</accession>
<gene>
    <name evidence="1" type="ORF">LX12_000286</name>
</gene>
<sequence length="76" mass="8333">MLRLSELLDGREDHVCGFALLLTRPGRNGVSPWDRGWTRLLANAAGAVDVPLEPVFRANARDGREVPLVVDERPAA</sequence>
<dbReference type="RefSeq" id="WP_253652724.1">
    <property type="nucleotide sequence ID" value="NZ_BAAAOE010000004.1"/>
</dbReference>
<dbReference type="Proteomes" id="UP001205740">
    <property type="component" value="Unassembled WGS sequence"/>
</dbReference>
<evidence type="ECO:0000313" key="1">
    <source>
        <dbReference type="EMBL" id="MCP2159122.1"/>
    </source>
</evidence>
<comment type="caution">
    <text evidence="1">The sequence shown here is derived from an EMBL/GenBank/DDBJ whole genome shotgun (WGS) entry which is preliminary data.</text>
</comment>